<dbReference type="InterPro" id="IPR032675">
    <property type="entry name" value="LRR_dom_sf"/>
</dbReference>
<protein>
    <recommendedName>
        <fullName evidence="1">F-box domain-containing protein</fullName>
    </recommendedName>
</protein>
<dbReference type="Gene3D" id="3.80.10.10">
    <property type="entry name" value="Ribonuclease Inhibitor"/>
    <property type="match status" value="1"/>
</dbReference>
<dbReference type="PROSITE" id="PS50181">
    <property type="entry name" value="FBOX"/>
    <property type="match status" value="1"/>
</dbReference>
<evidence type="ECO:0000313" key="3">
    <source>
        <dbReference type="Proteomes" id="UP001203852"/>
    </source>
</evidence>
<dbReference type="InterPro" id="IPR001810">
    <property type="entry name" value="F-box_dom"/>
</dbReference>
<dbReference type="SUPFAM" id="SSF52047">
    <property type="entry name" value="RNI-like"/>
    <property type="match status" value="1"/>
</dbReference>
<evidence type="ECO:0000259" key="1">
    <source>
        <dbReference type="PROSITE" id="PS50181"/>
    </source>
</evidence>
<dbReference type="CDD" id="cd09917">
    <property type="entry name" value="F-box_SF"/>
    <property type="match status" value="1"/>
</dbReference>
<name>A0AAN6DUH8_9EURO</name>
<reference evidence="2" key="1">
    <citation type="journal article" date="2022" name="bioRxiv">
        <title>Deciphering the potential niche of two novel black yeast fungi from a biological soil crust based on their genomes, phenotypes, and melanin regulation.</title>
        <authorList>
            <consortium name="DOE Joint Genome Institute"/>
            <person name="Carr E.C."/>
            <person name="Barton Q."/>
            <person name="Grambo S."/>
            <person name="Sullivan M."/>
            <person name="Renfro C.M."/>
            <person name="Kuo A."/>
            <person name="Pangilinan J."/>
            <person name="Lipzen A."/>
            <person name="Keymanesh K."/>
            <person name="Savage E."/>
            <person name="Barry K."/>
            <person name="Grigoriev I.V."/>
            <person name="Riekhof W.R."/>
            <person name="Harris S.S."/>
        </authorList>
    </citation>
    <scope>NUCLEOTIDE SEQUENCE</scope>
    <source>
        <strain evidence="2">JF 03-4F</strain>
    </source>
</reference>
<sequence length="580" mass="66165">MSEAADDYKSFFCTNGLTWTWRDGSDISPGWCAGNVNSYESKSTFRPPLPLDKLLGGCPPAASDSPLFALLPIEVLTRIQSFLPANELINFALVNSDCRQIARSIWFETLVFDYDFERSRLSVLDKLIKESRQSSALNLGACIRRMVVATNGECFQSLHATEYDTLGKVSGDEKELQLQRAADYYFKSYIPSLTYVFKTGPKLLQTALQSPILHLRLNGTITNQELIEAFRKIEPQHTSRLQTLDIELSKGKFGHQAGHSFDLVARMLKYCSSSLRTFRWNGVYTHLGDGEEAGESPEPLPPLLNIRDLTLTSGRMRSPKDVQALLPSGLACKLVRLEVDSPDVYKVQHIDTFTEIPTLKELALTNIMGVPLSLIEANSQLDLLSIIVRDDQADIIDNTLLPLLCRRFHNLRSLAIEYGSARTQVSNFALQYISQLKSLERLHLSAGERYLWRRTWLVDHHAIRQCVRQLPKLKSLALSRDTYHPDISNTNGDHYERYYTSPDLLTARDSKEHQLISRRYDELAGGNFEGELKWKFEMIHRRRMLLKAYKYIYLRYEDGPSLDFLYFGELPASMPSFEIL</sequence>
<gene>
    <name evidence="2" type="ORF">EDD36DRAFT_464531</name>
</gene>
<dbReference type="Pfam" id="PF00646">
    <property type="entry name" value="F-box"/>
    <property type="match status" value="1"/>
</dbReference>
<organism evidence="2 3">
    <name type="scientific">Exophiala viscosa</name>
    <dbReference type="NCBI Taxonomy" id="2486360"/>
    <lineage>
        <taxon>Eukaryota</taxon>
        <taxon>Fungi</taxon>
        <taxon>Dikarya</taxon>
        <taxon>Ascomycota</taxon>
        <taxon>Pezizomycotina</taxon>
        <taxon>Eurotiomycetes</taxon>
        <taxon>Chaetothyriomycetidae</taxon>
        <taxon>Chaetothyriales</taxon>
        <taxon>Herpotrichiellaceae</taxon>
        <taxon>Exophiala</taxon>
    </lineage>
</organism>
<proteinExistence type="predicted"/>
<feature type="domain" description="F-box" evidence="1">
    <location>
        <begin position="65"/>
        <end position="109"/>
    </location>
</feature>
<dbReference type="Proteomes" id="UP001203852">
    <property type="component" value="Unassembled WGS sequence"/>
</dbReference>
<comment type="caution">
    <text evidence="2">The sequence shown here is derived from an EMBL/GenBank/DDBJ whole genome shotgun (WGS) entry which is preliminary data.</text>
</comment>
<accession>A0AAN6DUH8</accession>
<dbReference type="AlphaFoldDB" id="A0AAN6DUH8"/>
<dbReference type="InterPro" id="IPR036047">
    <property type="entry name" value="F-box-like_dom_sf"/>
</dbReference>
<dbReference type="SUPFAM" id="SSF81383">
    <property type="entry name" value="F-box domain"/>
    <property type="match status" value="1"/>
</dbReference>
<keyword evidence="3" id="KW-1185">Reference proteome</keyword>
<evidence type="ECO:0000313" key="2">
    <source>
        <dbReference type="EMBL" id="KAI1612358.1"/>
    </source>
</evidence>
<dbReference type="EMBL" id="MU404354">
    <property type="protein sequence ID" value="KAI1612358.1"/>
    <property type="molecule type" value="Genomic_DNA"/>
</dbReference>